<sequence length="76" mass="8690">MGETQMGISEQSSKELREAEQRIEWVLKHSGMSVWLKTALQAAQHRDSVHVLNDLEILCLLLRQRSQATITAMLDE</sequence>
<evidence type="ECO:0000313" key="1">
    <source>
        <dbReference type="EMBL" id="GEO42876.1"/>
    </source>
</evidence>
<evidence type="ECO:0000313" key="2">
    <source>
        <dbReference type="Proteomes" id="UP000321523"/>
    </source>
</evidence>
<reference evidence="1 2" key="1">
    <citation type="submission" date="2019-07" db="EMBL/GenBank/DDBJ databases">
        <title>Whole genome shotgun sequence of Skermanella aerolata NBRC 106429.</title>
        <authorList>
            <person name="Hosoyama A."/>
            <person name="Uohara A."/>
            <person name="Ohji S."/>
            <person name="Ichikawa N."/>
        </authorList>
    </citation>
    <scope>NUCLEOTIDE SEQUENCE [LARGE SCALE GENOMIC DNA]</scope>
    <source>
        <strain evidence="1 2">NBRC 106429</strain>
    </source>
</reference>
<dbReference type="Proteomes" id="UP000321523">
    <property type="component" value="Unassembled WGS sequence"/>
</dbReference>
<protein>
    <submittedName>
        <fullName evidence="1">Uncharacterized protein</fullName>
    </submittedName>
</protein>
<name>A0A512E2F9_9PROT</name>
<accession>A0A512E2F9</accession>
<organism evidence="1 2">
    <name type="scientific">Skermanella aerolata</name>
    <dbReference type="NCBI Taxonomy" id="393310"/>
    <lineage>
        <taxon>Bacteria</taxon>
        <taxon>Pseudomonadati</taxon>
        <taxon>Pseudomonadota</taxon>
        <taxon>Alphaproteobacteria</taxon>
        <taxon>Rhodospirillales</taxon>
        <taxon>Azospirillaceae</taxon>
        <taxon>Skermanella</taxon>
    </lineage>
</organism>
<proteinExistence type="predicted"/>
<gene>
    <name evidence="1" type="ORF">SAE02_70240</name>
</gene>
<comment type="caution">
    <text evidence="1">The sequence shown here is derived from an EMBL/GenBank/DDBJ whole genome shotgun (WGS) entry which is preliminary data.</text>
</comment>
<dbReference type="AlphaFoldDB" id="A0A512E2F9"/>
<dbReference type="EMBL" id="BJYZ01000053">
    <property type="protein sequence ID" value="GEO42876.1"/>
    <property type="molecule type" value="Genomic_DNA"/>
</dbReference>
<keyword evidence="2" id="KW-1185">Reference proteome</keyword>